<dbReference type="EMBL" id="JACJLA010000003">
    <property type="protein sequence ID" value="MBM6912234.1"/>
    <property type="molecule type" value="Genomic_DNA"/>
</dbReference>
<dbReference type="PROSITE" id="PS51352">
    <property type="entry name" value="THIOREDOXIN_2"/>
    <property type="match status" value="1"/>
</dbReference>
<evidence type="ECO:0000256" key="5">
    <source>
        <dbReference type="ARBA" id="ARBA00023157"/>
    </source>
</evidence>
<evidence type="ECO:0000256" key="7">
    <source>
        <dbReference type="NCBIfam" id="TIGR01068"/>
    </source>
</evidence>
<dbReference type="Proteomes" id="UP000707138">
    <property type="component" value="Unassembled WGS sequence"/>
</dbReference>
<evidence type="ECO:0000313" key="10">
    <source>
        <dbReference type="EMBL" id="MBM6912234.1"/>
    </source>
</evidence>
<dbReference type="PIRSF" id="PIRSF000077">
    <property type="entry name" value="Thioredoxin"/>
    <property type="match status" value="1"/>
</dbReference>
<evidence type="ECO:0000256" key="2">
    <source>
        <dbReference type="ARBA" id="ARBA00020570"/>
    </source>
</evidence>
<organism evidence="10 11">
    <name type="scientific">Veillonella magna</name>
    <dbReference type="NCBI Taxonomy" id="464322"/>
    <lineage>
        <taxon>Bacteria</taxon>
        <taxon>Bacillati</taxon>
        <taxon>Bacillota</taxon>
        <taxon>Negativicutes</taxon>
        <taxon>Veillonellales</taxon>
        <taxon>Veillonellaceae</taxon>
        <taxon>Veillonella</taxon>
    </lineage>
</organism>
<evidence type="ECO:0000259" key="9">
    <source>
        <dbReference type="PROSITE" id="PS51352"/>
    </source>
</evidence>
<name>A0ABS2GDJ7_9FIRM</name>
<proteinExistence type="inferred from homology"/>
<dbReference type="InterPro" id="IPR013766">
    <property type="entry name" value="Thioredoxin_domain"/>
</dbReference>
<dbReference type="Gene3D" id="3.40.30.10">
    <property type="entry name" value="Glutaredoxin"/>
    <property type="match status" value="1"/>
</dbReference>
<comment type="caution">
    <text evidence="10">The sequence shown here is derived from an EMBL/GenBank/DDBJ whole genome shotgun (WGS) entry which is preliminary data.</text>
</comment>
<dbReference type="InterPro" id="IPR017937">
    <property type="entry name" value="Thioredoxin_CS"/>
</dbReference>
<keyword evidence="5" id="KW-1015">Disulfide bond</keyword>
<dbReference type="InterPro" id="IPR036249">
    <property type="entry name" value="Thioredoxin-like_sf"/>
</dbReference>
<dbReference type="Pfam" id="PF00085">
    <property type="entry name" value="Thioredoxin"/>
    <property type="match status" value="1"/>
</dbReference>
<feature type="domain" description="Thioredoxin" evidence="9">
    <location>
        <begin position="3"/>
        <end position="107"/>
    </location>
</feature>
<evidence type="ECO:0000256" key="1">
    <source>
        <dbReference type="ARBA" id="ARBA00008987"/>
    </source>
</evidence>
<accession>A0ABS2GDJ7</accession>
<dbReference type="PROSITE" id="PS00194">
    <property type="entry name" value="THIOREDOXIN_1"/>
    <property type="match status" value="1"/>
</dbReference>
<keyword evidence="6" id="KW-0676">Redox-active center</keyword>
<protein>
    <recommendedName>
        <fullName evidence="2 7">Thioredoxin</fullName>
    </recommendedName>
</protein>
<evidence type="ECO:0000256" key="6">
    <source>
        <dbReference type="ARBA" id="ARBA00023284"/>
    </source>
</evidence>
<dbReference type="SUPFAM" id="SSF52833">
    <property type="entry name" value="Thioredoxin-like"/>
    <property type="match status" value="1"/>
</dbReference>
<gene>
    <name evidence="10" type="primary">trxA</name>
    <name evidence="10" type="ORF">H6A01_02670</name>
</gene>
<evidence type="ECO:0000256" key="8">
    <source>
        <dbReference type="PIRNR" id="PIRNR000077"/>
    </source>
</evidence>
<evidence type="ECO:0000256" key="4">
    <source>
        <dbReference type="ARBA" id="ARBA00022982"/>
    </source>
</evidence>
<dbReference type="CDD" id="cd02947">
    <property type="entry name" value="TRX_family"/>
    <property type="match status" value="1"/>
</dbReference>
<evidence type="ECO:0000256" key="3">
    <source>
        <dbReference type="ARBA" id="ARBA00022448"/>
    </source>
</evidence>
<keyword evidence="11" id="KW-1185">Reference proteome</keyword>
<dbReference type="NCBIfam" id="TIGR01068">
    <property type="entry name" value="thioredoxin"/>
    <property type="match status" value="1"/>
</dbReference>
<sequence>MALEVVHTAEAFNECLNVDDRLVLVDFEATWCAPCKLMAPEIEKLAESMENELNVVKVDVDELKELALKHEVQGVPTMIAFRKGKEVDRIVGYKPADTIVSIINSIK</sequence>
<keyword evidence="4" id="KW-0249">Electron transport</keyword>
<dbReference type="PANTHER" id="PTHR45663">
    <property type="entry name" value="GEO12009P1"/>
    <property type="match status" value="1"/>
</dbReference>
<keyword evidence="3" id="KW-0813">Transport</keyword>
<dbReference type="PRINTS" id="PR00421">
    <property type="entry name" value="THIOREDOXIN"/>
</dbReference>
<evidence type="ECO:0000313" key="11">
    <source>
        <dbReference type="Proteomes" id="UP000707138"/>
    </source>
</evidence>
<dbReference type="PANTHER" id="PTHR45663:SF11">
    <property type="entry name" value="GEO12009P1"/>
    <property type="match status" value="1"/>
</dbReference>
<comment type="similarity">
    <text evidence="1 8">Belongs to the thioredoxin family.</text>
</comment>
<dbReference type="InterPro" id="IPR005746">
    <property type="entry name" value="Thioredoxin"/>
</dbReference>
<dbReference type="RefSeq" id="WP_038154742.1">
    <property type="nucleotide sequence ID" value="NZ_CALXQD010000002.1"/>
</dbReference>
<reference evidence="10 11" key="1">
    <citation type="journal article" date="2021" name="Sci. Rep.">
        <title>The distribution of antibiotic resistance genes in chicken gut microbiota commensals.</title>
        <authorList>
            <person name="Juricova H."/>
            <person name="Matiasovicova J."/>
            <person name="Kubasova T."/>
            <person name="Cejkova D."/>
            <person name="Rychlik I."/>
        </authorList>
    </citation>
    <scope>NUCLEOTIDE SEQUENCE [LARGE SCALE GENOMIC DNA]</scope>
    <source>
        <strain evidence="10 11">An537</strain>
    </source>
</reference>